<evidence type="ECO:0000313" key="3">
    <source>
        <dbReference type="Proteomes" id="UP000051952"/>
    </source>
</evidence>
<sequence length="664" mass="74432">MSGNPIAQSRREMPNRGQDNPSDDANVSPPQLCLSLWELLLVQSHGDAERQELLAAYRAVESTVGLPSLAQNLTVSKTLNIRRFLMNSCIRRAALDDASINVGPVLMTRMKVARRFTERYRAKFLRWEFLKSAMMHGMHINGVLTDEGGEGSAVSLPLRCNKEPCITSATNDVDAACTAIFNARMELLFSKDALHLYDTLFRQLTSRGGIITRPVYFAVMLLFIKATLVHLSDEDIHKLIAADFEVDCAEVLSLMQRMKSSDPKRRASVRNLLVAMRSNSFGGGGDVALDANSSEMMDARTFQRFCGSLAFVWLEGTNFSELSLFMTSFSRLLLTKTEYFDLDFCQKYSPLSYLPSARSLIPSVDGISNDRTLEIILRFETVKAIFIRFPMYTSAHEEVLKLHTQRFEQCLLAGSAAPTSTTKRRKKSTIGRDGFAFGLRPCEESSRVSQDEEVSTRSKSVKPSVHPDKSVLMIGNRPSLSSDHHTDDSMGNSFASDFLVKVTEAVLETPRRMITRNARGVVPLDVAQNCRHASDAPTVRQVQYKSYRVAPQSCHVPRDLFSSRLGGSTAHRELPKVMQHHYVGKAGTFEMKRRVGTNIYMDRLGEAMKAQASASLNAPSRLLPELRPQRFLQEDRTRAASSMFTYDLGLDQLLSTYDRSRTPW</sequence>
<evidence type="ECO:0000256" key="1">
    <source>
        <dbReference type="SAM" id="MobiDB-lite"/>
    </source>
</evidence>
<proteinExistence type="predicted"/>
<feature type="region of interest" description="Disordered" evidence="1">
    <location>
        <begin position="443"/>
        <end position="488"/>
    </location>
</feature>
<gene>
    <name evidence="2" type="ORF">BSAL_89890</name>
</gene>
<reference evidence="3" key="1">
    <citation type="submission" date="2015-09" db="EMBL/GenBank/DDBJ databases">
        <authorList>
            <consortium name="Pathogen Informatics"/>
        </authorList>
    </citation>
    <scope>NUCLEOTIDE SEQUENCE [LARGE SCALE GENOMIC DNA]</scope>
    <source>
        <strain evidence="3">Lake Konstanz</strain>
    </source>
</reference>
<organism evidence="2 3">
    <name type="scientific">Bodo saltans</name>
    <name type="common">Flagellated protozoan</name>
    <dbReference type="NCBI Taxonomy" id="75058"/>
    <lineage>
        <taxon>Eukaryota</taxon>
        <taxon>Discoba</taxon>
        <taxon>Euglenozoa</taxon>
        <taxon>Kinetoplastea</taxon>
        <taxon>Metakinetoplastina</taxon>
        <taxon>Eubodonida</taxon>
        <taxon>Bodonidae</taxon>
        <taxon>Bodo</taxon>
    </lineage>
</organism>
<feature type="region of interest" description="Disordered" evidence="1">
    <location>
        <begin position="1"/>
        <end position="26"/>
    </location>
</feature>
<feature type="compositionally biased region" description="Basic and acidic residues" evidence="1">
    <location>
        <begin position="443"/>
        <end position="456"/>
    </location>
</feature>
<protein>
    <submittedName>
        <fullName evidence="2">Uncharacterized protein</fullName>
    </submittedName>
</protein>
<dbReference type="AlphaFoldDB" id="A0A0S4J2U7"/>
<evidence type="ECO:0000313" key="2">
    <source>
        <dbReference type="EMBL" id="CUG85446.1"/>
    </source>
</evidence>
<dbReference type="VEuPathDB" id="TriTrypDB:BSAL_89890"/>
<feature type="compositionally biased region" description="Polar residues" evidence="1">
    <location>
        <begin position="17"/>
        <end position="26"/>
    </location>
</feature>
<name>A0A0S4J2U7_BODSA</name>
<dbReference type="EMBL" id="CYKH01001165">
    <property type="protein sequence ID" value="CUG85446.1"/>
    <property type="molecule type" value="Genomic_DNA"/>
</dbReference>
<accession>A0A0S4J2U7</accession>
<keyword evidence="3" id="KW-1185">Reference proteome</keyword>
<dbReference type="Proteomes" id="UP000051952">
    <property type="component" value="Unassembled WGS sequence"/>
</dbReference>